<dbReference type="AlphaFoldDB" id="A0A075FLR0"/>
<feature type="transmembrane region" description="Helical" evidence="7">
    <location>
        <begin position="52"/>
        <end position="70"/>
    </location>
</feature>
<evidence type="ECO:0000256" key="3">
    <source>
        <dbReference type="ARBA" id="ARBA00022692"/>
    </source>
</evidence>
<keyword evidence="4" id="KW-0378">Hydrolase</keyword>
<comment type="similarity">
    <text evidence="2">Belongs to the peptidase S54 family.</text>
</comment>
<sequence>MLPIGDENPHPPGFKPKLTYALIAINVIIFLFEVAVTGQFFEFSNRQAMNMFLNWGAVPGCITGEISGINTGVNVINCPAIPELTLLSSVFMHGGLMHLGGNMLFLWIFGDNIEAKFGRVKYLGIYLLWGIGAGLIHVMGDTSTGIPAVGASGAISGVLGAYLVMFPHARVKTFLMLGFFWRMLHIKAMYFLPFWLIFQNLLPFFIGGFGVAGGGVAYLAHIGGFVLGLAVGYIYRKSHGSQFTYGTRYGYRGDYR</sequence>
<evidence type="ECO:0000256" key="7">
    <source>
        <dbReference type="SAM" id="Phobius"/>
    </source>
</evidence>
<feature type="transmembrane region" description="Helical" evidence="7">
    <location>
        <begin position="90"/>
        <end position="110"/>
    </location>
</feature>
<accession>A0A075FLR0</accession>
<evidence type="ECO:0000256" key="2">
    <source>
        <dbReference type="ARBA" id="ARBA00009045"/>
    </source>
</evidence>
<dbReference type="InterPro" id="IPR022764">
    <property type="entry name" value="Peptidase_S54_rhomboid_dom"/>
</dbReference>
<dbReference type="PANTHER" id="PTHR43731:SF14">
    <property type="entry name" value="PRESENILIN-ASSOCIATED RHOMBOID-LIKE PROTEIN, MITOCHONDRIAL"/>
    <property type="match status" value="1"/>
</dbReference>
<evidence type="ECO:0000256" key="1">
    <source>
        <dbReference type="ARBA" id="ARBA00004141"/>
    </source>
</evidence>
<evidence type="ECO:0000256" key="5">
    <source>
        <dbReference type="ARBA" id="ARBA00022989"/>
    </source>
</evidence>
<evidence type="ECO:0000313" key="9">
    <source>
        <dbReference type="EMBL" id="AIE92223.1"/>
    </source>
</evidence>
<evidence type="ECO:0000256" key="6">
    <source>
        <dbReference type="ARBA" id="ARBA00023136"/>
    </source>
</evidence>
<feature type="domain" description="Peptidase S54 rhomboid" evidence="8">
    <location>
        <begin position="85"/>
        <end position="237"/>
    </location>
</feature>
<feature type="transmembrane region" description="Helical" evidence="7">
    <location>
        <begin position="122"/>
        <end position="140"/>
    </location>
</feature>
<dbReference type="GO" id="GO:0004252">
    <property type="term" value="F:serine-type endopeptidase activity"/>
    <property type="evidence" value="ECO:0007669"/>
    <property type="project" value="InterPro"/>
</dbReference>
<feature type="transmembrane region" description="Helical" evidence="7">
    <location>
        <begin position="146"/>
        <end position="167"/>
    </location>
</feature>
<keyword evidence="5 7" id="KW-1133">Transmembrane helix</keyword>
<dbReference type="PANTHER" id="PTHR43731">
    <property type="entry name" value="RHOMBOID PROTEASE"/>
    <property type="match status" value="1"/>
</dbReference>
<dbReference type="Pfam" id="PF01694">
    <property type="entry name" value="Rhomboid"/>
    <property type="match status" value="1"/>
</dbReference>
<protein>
    <submittedName>
        <fullName evidence="9">Rhomboid family protein</fullName>
    </submittedName>
</protein>
<organism evidence="9">
    <name type="scientific">uncultured marine thaumarchaeote AD1000_20_B03</name>
    <dbReference type="NCBI Taxonomy" id="1455899"/>
    <lineage>
        <taxon>Archaea</taxon>
        <taxon>Nitrososphaerota</taxon>
        <taxon>environmental samples</taxon>
    </lineage>
</organism>
<evidence type="ECO:0000259" key="8">
    <source>
        <dbReference type="Pfam" id="PF01694"/>
    </source>
</evidence>
<dbReference type="EMBL" id="KF900359">
    <property type="protein sequence ID" value="AIE92223.1"/>
    <property type="molecule type" value="Genomic_DNA"/>
</dbReference>
<keyword evidence="3 7" id="KW-0812">Transmembrane</keyword>
<comment type="subcellular location">
    <subcellularLocation>
        <location evidence="1">Membrane</location>
        <topology evidence="1">Multi-pass membrane protein</topology>
    </subcellularLocation>
</comment>
<feature type="transmembrane region" description="Helical" evidence="7">
    <location>
        <begin position="215"/>
        <end position="235"/>
    </location>
</feature>
<evidence type="ECO:0000256" key="4">
    <source>
        <dbReference type="ARBA" id="ARBA00022801"/>
    </source>
</evidence>
<dbReference type="InterPro" id="IPR035952">
    <property type="entry name" value="Rhomboid-like_sf"/>
</dbReference>
<dbReference type="InterPro" id="IPR050925">
    <property type="entry name" value="Rhomboid_protease_S54"/>
</dbReference>
<name>A0A075FLR0_9ARCH</name>
<dbReference type="Gene3D" id="1.20.1540.10">
    <property type="entry name" value="Rhomboid-like"/>
    <property type="match status" value="1"/>
</dbReference>
<dbReference type="SUPFAM" id="SSF144091">
    <property type="entry name" value="Rhomboid-like"/>
    <property type="match status" value="1"/>
</dbReference>
<dbReference type="GO" id="GO:0016020">
    <property type="term" value="C:membrane"/>
    <property type="evidence" value="ECO:0007669"/>
    <property type="project" value="UniProtKB-SubCell"/>
</dbReference>
<feature type="transmembrane region" description="Helical" evidence="7">
    <location>
        <begin position="20"/>
        <end position="40"/>
    </location>
</feature>
<keyword evidence="6 7" id="KW-0472">Membrane</keyword>
<proteinExistence type="inferred from homology"/>
<reference evidence="9" key="1">
    <citation type="journal article" date="2014" name="Genome Biol. Evol.">
        <title>Pangenome evidence for extensive interdomain horizontal transfer affecting lineage core and shell genes in uncultured planktonic thaumarchaeota and euryarchaeota.</title>
        <authorList>
            <person name="Deschamps P."/>
            <person name="Zivanovic Y."/>
            <person name="Moreira D."/>
            <person name="Rodriguez-Valera F."/>
            <person name="Lopez-Garcia P."/>
        </authorList>
    </citation>
    <scope>NUCLEOTIDE SEQUENCE</scope>
</reference>